<feature type="compositionally biased region" description="Basic and acidic residues" evidence="1">
    <location>
        <begin position="72"/>
        <end position="93"/>
    </location>
</feature>
<accession>A0A6I0KS12</accession>
<dbReference type="Pfam" id="PF21983">
    <property type="entry name" value="NikA-like"/>
    <property type="match status" value="1"/>
</dbReference>
<evidence type="ECO:0000313" key="2">
    <source>
        <dbReference type="EMBL" id="KAB4165633.1"/>
    </source>
</evidence>
<dbReference type="Proteomes" id="UP000433928">
    <property type="component" value="Unassembled WGS sequence"/>
</dbReference>
<dbReference type="AlphaFoldDB" id="A0A6I0KS12"/>
<evidence type="ECO:0000313" key="3">
    <source>
        <dbReference type="Proteomes" id="UP000433928"/>
    </source>
</evidence>
<sequence length="223" mass="26186">MWTSIQQGEPYWGSREWHPITRYADVLHSLAVIPYTAPLPLSDGDNGERRSQARTVTYLLYHFNPFFMDREQETAQQTEDTKSTGTKRERRDSTISFRVSKTQREHIGRLADKCGMTLSDYVLARSYNYRPKARLTPRQEAVRDELIMARSDYARYTSMLNAMPQEERRAMFRNQTWMVGALQLLGRTAKVVTKLIDSHFSPNWIPETPQIQEQQKQKNSYDR</sequence>
<name>A0A6I0KS12_BACUN</name>
<reference evidence="2 3" key="1">
    <citation type="journal article" date="2019" name="Nat. Med.">
        <title>A library of human gut bacterial isolates paired with longitudinal multiomics data enables mechanistic microbiome research.</title>
        <authorList>
            <person name="Poyet M."/>
            <person name="Groussin M."/>
            <person name="Gibbons S.M."/>
            <person name="Avila-Pacheco J."/>
            <person name="Jiang X."/>
            <person name="Kearney S.M."/>
            <person name="Perrotta A.R."/>
            <person name="Berdy B."/>
            <person name="Zhao S."/>
            <person name="Lieberman T.D."/>
            <person name="Swanson P.K."/>
            <person name="Smith M."/>
            <person name="Roesemann S."/>
            <person name="Alexander J.E."/>
            <person name="Rich S.A."/>
            <person name="Livny J."/>
            <person name="Vlamakis H."/>
            <person name="Clish C."/>
            <person name="Bullock K."/>
            <person name="Deik A."/>
            <person name="Scott J."/>
            <person name="Pierce K.A."/>
            <person name="Xavier R.J."/>
            <person name="Alm E.J."/>
        </authorList>
    </citation>
    <scope>NUCLEOTIDE SEQUENCE [LARGE SCALE GENOMIC DNA]</scope>
    <source>
        <strain evidence="2 3">BIOML-A27</strain>
    </source>
</reference>
<dbReference type="InterPro" id="IPR053842">
    <property type="entry name" value="NikA-like"/>
</dbReference>
<protein>
    <recommendedName>
        <fullName evidence="4">Metalloproteinase</fullName>
    </recommendedName>
</protein>
<evidence type="ECO:0000256" key="1">
    <source>
        <dbReference type="SAM" id="MobiDB-lite"/>
    </source>
</evidence>
<feature type="region of interest" description="Disordered" evidence="1">
    <location>
        <begin position="72"/>
        <end position="95"/>
    </location>
</feature>
<dbReference type="EMBL" id="WCUG01000064">
    <property type="protein sequence ID" value="KAB4165633.1"/>
    <property type="molecule type" value="Genomic_DNA"/>
</dbReference>
<organism evidence="2 3">
    <name type="scientific">Bacteroides uniformis</name>
    <dbReference type="NCBI Taxonomy" id="820"/>
    <lineage>
        <taxon>Bacteria</taxon>
        <taxon>Pseudomonadati</taxon>
        <taxon>Bacteroidota</taxon>
        <taxon>Bacteroidia</taxon>
        <taxon>Bacteroidales</taxon>
        <taxon>Bacteroidaceae</taxon>
        <taxon>Bacteroides</taxon>
    </lineage>
</organism>
<gene>
    <name evidence="2" type="ORF">GAQ59_22015</name>
</gene>
<proteinExistence type="predicted"/>
<comment type="caution">
    <text evidence="2">The sequence shown here is derived from an EMBL/GenBank/DDBJ whole genome shotgun (WGS) entry which is preliminary data.</text>
</comment>
<evidence type="ECO:0008006" key="4">
    <source>
        <dbReference type="Google" id="ProtNLM"/>
    </source>
</evidence>